<accession>A0A9Q0H741</accession>
<keyword evidence="2" id="KW-1185">Reference proteome</keyword>
<comment type="caution">
    <text evidence="1">The sequence shown here is derived from an EMBL/GenBank/DDBJ whole genome shotgun (WGS) entry which is preliminary data.</text>
</comment>
<organism evidence="1 2">
    <name type="scientific">Protea cynaroides</name>
    <dbReference type="NCBI Taxonomy" id="273540"/>
    <lineage>
        <taxon>Eukaryota</taxon>
        <taxon>Viridiplantae</taxon>
        <taxon>Streptophyta</taxon>
        <taxon>Embryophyta</taxon>
        <taxon>Tracheophyta</taxon>
        <taxon>Spermatophyta</taxon>
        <taxon>Magnoliopsida</taxon>
        <taxon>Proteales</taxon>
        <taxon>Proteaceae</taxon>
        <taxon>Protea</taxon>
    </lineage>
</organism>
<name>A0A9Q0H741_9MAGN</name>
<evidence type="ECO:0000313" key="2">
    <source>
        <dbReference type="Proteomes" id="UP001141806"/>
    </source>
</evidence>
<dbReference type="EMBL" id="JAMYWD010000009">
    <property type="protein sequence ID" value="KAJ4960465.1"/>
    <property type="molecule type" value="Genomic_DNA"/>
</dbReference>
<gene>
    <name evidence="1" type="ORF">NE237_020375</name>
</gene>
<evidence type="ECO:0000313" key="1">
    <source>
        <dbReference type="EMBL" id="KAJ4960465.1"/>
    </source>
</evidence>
<proteinExistence type="predicted"/>
<dbReference type="AlphaFoldDB" id="A0A9Q0H741"/>
<sequence>MRPTGGCLPSATGRVLAEEGIESRRSVSTVVLSDMVKKAVMDALAAIIRSMVSEVVNEAGNRVLNQRYASLEPNPDDRVSFGVGIPLGVEASIAIQDGKVSHSDNDGRIRELMKLELGF</sequence>
<reference evidence="1" key="1">
    <citation type="journal article" date="2023" name="Plant J.">
        <title>The genome of the king protea, Protea cynaroides.</title>
        <authorList>
            <person name="Chang J."/>
            <person name="Duong T.A."/>
            <person name="Schoeman C."/>
            <person name="Ma X."/>
            <person name="Roodt D."/>
            <person name="Barker N."/>
            <person name="Li Z."/>
            <person name="Van de Peer Y."/>
            <person name="Mizrachi E."/>
        </authorList>
    </citation>
    <scope>NUCLEOTIDE SEQUENCE</scope>
    <source>
        <tissue evidence="1">Young leaves</tissue>
    </source>
</reference>
<dbReference type="Proteomes" id="UP001141806">
    <property type="component" value="Unassembled WGS sequence"/>
</dbReference>
<protein>
    <submittedName>
        <fullName evidence="1">Uncharacterized protein</fullName>
    </submittedName>
</protein>